<dbReference type="GO" id="GO:0016301">
    <property type="term" value="F:kinase activity"/>
    <property type="evidence" value="ECO:0007669"/>
    <property type="project" value="UniProtKB-KW"/>
</dbReference>
<name>A0ABQ8UPU1_9EUKA</name>
<keyword evidence="4" id="KW-0418">Kinase</keyword>
<dbReference type="Pfam" id="PF00069">
    <property type="entry name" value="Pkinase"/>
    <property type="match status" value="1"/>
</dbReference>
<comment type="caution">
    <text evidence="4">The sequence shown here is derived from an EMBL/GenBank/DDBJ whole genome shotgun (WGS) entry which is preliminary data.</text>
</comment>
<dbReference type="Gene3D" id="1.10.510.10">
    <property type="entry name" value="Transferase(Phosphotransferase) domain 1"/>
    <property type="match status" value="2"/>
</dbReference>
<dbReference type="SMART" id="SM00220">
    <property type="entry name" value="S_TKc"/>
    <property type="match status" value="1"/>
</dbReference>
<dbReference type="SUPFAM" id="SSF56112">
    <property type="entry name" value="Protein kinase-like (PK-like)"/>
    <property type="match status" value="2"/>
</dbReference>
<accession>A0ABQ8UPU1</accession>
<dbReference type="EMBL" id="JAPMOS010000026">
    <property type="protein sequence ID" value="KAJ4458715.1"/>
    <property type="molecule type" value="Genomic_DNA"/>
</dbReference>
<gene>
    <name evidence="4" type="ORF">PAPYR_5481</name>
</gene>
<evidence type="ECO:0000259" key="3">
    <source>
        <dbReference type="PROSITE" id="PS50011"/>
    </source>
</evidence>
<organism evidence="4 5">
    <name type="scientific">Paratrimastix pyriformis</name>
    <dbReference type="NCBI Taxonomy" id="342808"/>
    <lineage>
        <taxon>Eukaryota</taxon>
        <taxon>Metamonada</taxon>
        <taxon>Preaxostyla</taxon>
        <taxon>Paratrimastigidae</taxon>
        <taxon>Paratrimastix</taxon>
    </lineage>
</organism>
<evidence type="ECO:0000256" key="1">
    <source>
        <dbReference type="ARBA" id="ARBA00022741"/>
    </source>
</evidence>
<keyword evidence="1" id="KW-0547">Nucleotide-binding</keyword>
<dbReference type="PANTHER" id="PTHR44329:SF298">
    <property type="entry name" value="MIXED LINEAGE KINASE DOMAIN-LIKE PROTEIN"/>
    <property type="match status" value="1"/>
</dbReference>
<sequence length="342" mass="37152">MGASSAPPFLIVSEYLPRGSLFHILHSSTELKPKLIRKMALDAARGMNYLSPPSDLKSLNLLVDNDFTVKARVSPFFARFVADFGTSLLARDNIKVDPVGTVAWAAPEILRGAPPTLKCDVYSFGGIFFFFQTQPGNRNYQAGARHQLEHPRVECVSAPPTSMHSCSHISSIGPQNQTCPAHLINLLEDLKIIIVPPAPRTHAPQVVLWELATRKPPYEGVHPVDLITDILAGSRHLEMPPKPHVLNKLGTACMAADPEQRPSFAEIVRVLDTQLEEETTHGIGVDQLTLLNAPVVTSQGPVGTTLFTSGGSPHSAPLDFGTGVVPCEHDTTRALLRHVDDL</sequence>
<dbReference type="PANTHER" id="PTHR44329">
    <property type="entry name" value="SERINE/THREONINE-PROTEIN KINASE TNNI3K-RELATED"/>
    <property type="match status" value="1"/>
</dbReference>
<evidence type="ECO:0000313" key="4">
    <source>
        <dbReference type="EMBL" id="KAJ4458715.1"/>
    </source>
</evidence>
<dbReference type="Proteomes" id="UP001141327">
    <property type="component" value="Unassembled WGS sequence"/>
</dbReference>
<keyword evidence="5" id="KW-1185">Reference proteome</keyword>
<protein>
    <submittedName>
        <fullName evidence="4">Mitogen-activated protein kinase</fullName>
    </submittedName>
</protein>
<reference evidence="4" key="1">
    <citation type="journal article" date="2022" name="bioRxiv">
        <title>Genomics of Preaxostyla Flagellates Illuminates Evolutionary Transitions and the Path Towards Mitochondrial Loss.</title>
        <authorList>
            <person name="Novak L.V.F."/>
            <person name="Treitli S.C."/>
            <person name="Pyrih J."/>
            <person name="Halakuc P."/>
            <person name="Pipaliya S.V."/>
            <person name="Vacek V."/>
            <person name="Brzon O."/>
            <person name="Soukal P."/>
            <person name="Eme L."/>
            <person name="Dacks J.B."/>
            <person name="Karnkowska A."/>
            <person name="Elias M."/>
            <person name="Hampl V."/>
        </authorList>
    </citation>
    <scope>NUCLEOTIDE SEQUENCE</scope>
    <source>
        <strain evidence="4">RCP-MX</strain>
    </source>
</reference>
<keyword evidence="4" id="KW-0808">Transferase</keyword>
<dbReference type="InterPro" id="IPR011009">
    <property type="entry name" value="Kinase-like_dom_sf"/>
</dbReference>
<proteinExistence type="predicted"/>
<feature type="domain" description="Protein kinase" evidence="3">
    <location>
        <begin position="1"/>
        <end position="275"/>
    </location>
</feature>
<evidence type="ECO:0000256" key="2">
    <source>
        <dbReference type="ARBA" id="ARBA00022840"/>
    </source>
</evidence>
<dbReference type="InterPro" id="IPR000719">
    <property type="entry name" value="Prot_kinase_dom"/>
</dbReference>
<evidence type="ECO:0000313" key="5">
    <source>
        <dbReference type="Proteomes" id="UP001141327"/>
    </source>
</evidence>
<dbReference type="PROSITE" id="PS50011">
    <property type="entry name" value="PROTEIN_KINASE_DOM"/>
    <property type="match status" value="1"/>
</dbReference>
<keyword evidence="2" id="KW-0067">ATP-binding</keyword>
<dbReference type="InterPro" id="IPR051681">
    <property type="entry name" value="Ser/Thr_Kinases-Pseudokinases"/>
</dbReference>